<name>A0ABM4UQ83_COFAR</name>
<dbReference type="GeneID" id="140004436"/>
<organism evidence="3 5">
    <name type="scientific">Coffea arabica</name>
    <name type="common">Arabian coffee</name>
    <dbReference type="NCBI Taxonomy" id="13443"/>
    <lineage>
        <taxon>Eukaryota</taxon>
        <taxon>Viridiplantae</taxon>
        <taxon>Streptophyta</taxon>
        <taxon>Embryophyta</taxon>
        <taxon>Tracheophyta</taxon>
        <taxon>Spermatophyta</taxon>
        <taxon>Magnoliopsida</taxon>
        <taxon>eudicotyledons</taxon>
        <taxon>Gunneridae</taxon>
        <taxon>Pentapetalae</taxon>
        <taxon>asterids</taxon>
        <taxon>lamiids</taxon>
        <taxon>Gentianales</taxon>
        <taxon>Rubiaceae</taxon>
        <taxon>Ixoroideae</taxon>
        <taxon>Gardenieae complex</taxon>
        <taxon>Bertiereae - Coffeeae clade</taxon>
        <taxon>Coffeeae</taxon>
        <taxon>Coffea</taxon>
    </lineage>
</organism>
<keyword evidence="3" id="KW-1185">Reference proteome</keyword>
<dbReference type="PANTHER" id="PTHR22975:SF9">
    <property type="entry name" value="ECHINUS SPLICE FORM 3"/>
    <property type="match status" value="1"/>
</dbReference>
<dbReference type="RefSeq" id="XP_071909441.1">
    <property type="nucleotide sequence ID" value="XM_072053340.1"/>
</dbReference>
<dbReference type="InterPro" id="IPR052398">
    <property type="entry name" value="Ubiquitin_hydrolase_53/54"/>
</dbReference>
<sequence length="114" mass="12458">MCPESSLDELLNLVEMNHQLACDPEAGGCGKLSYIHHILSTTPHVFTTVLGWQNTCEHVDDITGTLTALSTEMDISVLYRGLDLKNRFAITGSIITVLHTVRIMNGGLCMSTKP</sequence>
<evidence type="ECO:0000256" key="2">
    <source>
        <dbReference type="ARBA" id="ARBA00022801"/>
    </source>
</evidence>
<evidence type="ECO:0000313" key="5">
    <source>
        <dbReference type="RefSeq" id="XP_071909442.1"/>
    </source>
</evidence>
<protein>
    <submittedName>
        <fullName evidence="4 5">Uncharacterized protein</fullName>
    </submittedName>
</protein>
<evidence type="ECO:0000313" key="4">
    <source>
        <dbReference type="RefSeq" id="XP_071909441.1"/>
    </source>
</evidence>
<proteinExistence type="predicted"/>
<keyword evidence="1" id="KW-0833">Ubl conjugation pathway</keyword>
<gene>
    <name evidence="4 5" type="primary">LOC140004436</name>
</gene>
<accession>A0ABM4UQ83</accession>
<reference evidence="4 5" key="1">
    <citation type="submission" date="2025-05" db="UniProtKB">
        <authorList>
            <consortium name="RefSeq"/>
        </authorList>
    </citation>
    <scope>IDENTIFICATION</scope>
    <source>
        <tissue evidence="4 5">Leaves</tissue>
    </source>
</reference>
<keyword evidence="2" id="KW-0378">Hydrolase</keyword>
<dbReference type="RefSeq" id="XP_071909442.1">
    <property type="nucleotide sequence ID" value="XM_072053341.1"/>
</dbReference>
<dbReference type="PANTHER" id="PTHR22975">
    <property type="entry name" value="UBIQUITIN SPECIFIC PROTEINASE"/>
    <property type="match status" value="1"/>
</dbReference>
<evidence type="ECO:0000313" key="3">
    <source>
        <dbReference type="Proteomes" id="UP001652660"/>
    </source>
</evidence>
<dbReference type="Proteomes" id="UP001652660">
    <property type="component" value="Chromosome 6c"/>
</dbReference>
<evidence type="ECO:0000256" key="1">
    <source>
        <dbReference type="ARBA" id="ARBA00022786"/>
    </source>
</evidence>